<dbReference type="InterPro" id="IPR029000">
    <property type="entry name" value="Cyclophilin-like_dom_sf"/>
</dbReference>
<dbReference type="SUPFAM" id="SSF50891">
    <property type="entry name" value="Cyclophilin-like"/>
    <property type="match status" value="1"/>
</dbReference>
<dbReference type="PANTHER" id="PTHR45625:SF4">
    <property type="entry name" value="PEPTIDYLPROLYL ISOMERASE DOMAIN AND WD REPEAT-CONTAINING PROTEIN 1"/>
    <property type="match status" value="1"/>
</dbReference>
<dbReference type="EMBL" id="CP036273">
    <property type="protein sequence ID" value="QDU21045.1"/>
    <property type="molecule type" value="Genomic_DNA"/>
</dbReference>
<dbReference type="PANTHER" id="PTHR45625">
    <property type="entry name" value="PEPTIDYL-PROLYL CIS-TRANS ISOMERASE-RELATED"/>
    <property type="match status" value="1"/>
</dbReference>
<dbReference type="EC" id="5.2.1.8" evidence="1"/>
<keyword evidence="2" id="KW-0697">Rotamase</keyword>
<dbReference type="OrthoDB" id="270889at2"/>
<dbReference type="SUPFAM" id="SSF69318">
    <property type="entry name" value="Integrin alpha N-terminal domain"/>
    <property type="match status" value="1"/>
</dbReference>
<sequence>MLRRLFRAPSPSRNTRCGLTGFEALEAREVPAVTLGTISQPQIPNDVPVFLPVNVTSVPAGAVTTTVSTDNASVQAAVLTGGRSVRFDVSGVDSTGAPFSGSVTIRLFEDVAPLLTQRVIDLINSGYYNGKIFHRVTDLLGAGGDNVIIQGGSPNGDGSGGSALPDLRDEYRADVRFVSNGLVAAANAGDDGNDAQFFFTDLNRPLSDQIQFLNFNHTIFGIVTDGFDTLLKMRDTPKSGSTPTTNLTINSAAVFTDTKNAVIKLTPTAGFTGTANVTVTANDGTSPTQQTFAVQGVPNPVTTTKPFITTPIPDQTTTAGTPVSFTVPVTIVSGVPTTIAVRSLAFTGTTNTIPNATVTVDSATGKVTITPNAGFTGTIEFKVGVRATSQPDNAGGTDPYANYDTQVVRLTVTAAPTTPTDPTDPTGPFTVTGSAAGTPGTVTVRNSDGSVRYSTTVFDGFTGGVRVATGDVNGDGVEDVVAVPAFGGASMIVVLNSQTGALIRTATVFENSFRGGLYVQVGDAQNLGYDQVIVGAGDSGGPRVTLLDFKRGVELLNFFAGDDNLRGGVDVELGDVFAGRGQMIVTSMGPGAGPEVSIYNAGTAAFVGKFLAGDATDRKGILVDVGDRPSSTAARPILVTPFGSPEGTPGAPFDPSKFIDPSKPASTASSGSNGIDINSLFNV</sequence>
<protein>
    <recommendedName>
        <fullName evidence="1">peptidylprolyl isomerase</fullName>
        <ecNumber evidence="1">5.2.1.8</ecNumber>
    </recommendedName>
</protein>
<dbReference type="PROSITE" id="PS50072">
    <property type="entry name" value="CSA_PPIASE_2"/>
    <property type="match status" value="1"/>
</dbReference>
<evidence type="ECO:0000259" key="5">
    <source>
        <dbReference type="PROSITE" id="PS50072"/>
    </source>
</evidence>
<dbReference type="InterPro" id="IPR028994">
    <property type="entry name" value="Integrin_alpha_N"/>
</dbReference>
<dbReference type="GO" id="GO:0003755">
    <property type="term" value="F:peptidyl-prolyl cis-trans isomerase activity"/>
    <property type="evidence" value="ECO:0007669"/>
    <property type="project" value="UniProtKB-KW"/>
</dbReference>
<dbReference type="KEGG" id="uli:ETAA1_30090"/>
<feature type="region of interest" description="Disordered" evidence="4">
    <location>
        <begin position="635"/>
        <end position="671"/>
    </location>
</feature>
<evidence type="ECO:0000256" key="2">
    <source>
        <dbReference type="ARBA" id="ARBA00023110"/>
    </source>
</evidence>
<feature type="domain" description="PPIase cyclophilin-type" evidence="5">
    <location>
        <begin position="101"/>
        <end position="254"/>
    </location>
</feature>
<keyword evidence="3 6" id="KW-0413">Isomerase</keyword>
<dbReference type="Pfam" id="PF00160">
    <property type="entry name" value="Pro_isomerase"/>
    <property type="match status" value="1"/>
</dbReference>
<dbReference type="AlphaFoldDB" id="A0A517XU55"/>
<proteinExistence type="predicted"/>
<keyword evidence="7" id="KW-1185">Reference proteome</keyword>
<evidence type="ECO:0000256" key="3">
    <source>
        <dbReference type="ARBA" id="ARBA00023235"/>
    </source>
</evidence>
<gene>
    <name evidence="6" type="primary">ppiB_1</name>
    <name evidence="6" type="ORF">ETAA1_30090</name>
</gene>
<evidence type="ECO:0000313" key="6">
    <source>
        <dbReference type="EMBL" id="QDU21045.1"/>
    </source>
</evidence>
<dbReference type="Proteomes" id="UP000319576">
    <property type="component" value="Chromosome"/>
</dbReference>
<dbReference type="RefSeq" id="WP_145239635.1">
    <property type="nucleotide sequence ID" value="NZ_CP036273.1"/>
</dbReference>
<dbReference type="Gene3D" id="2.40.100.10">
    <property type="entry name" value="Cyclophilin-like"/>
    <property type="match status" value="1"/>
</dbReference>
<dbReference type="InterPro" id="IPR002130">
    <property type="entry name" value="Cyclophilin-type_PPIase_dom"/>
</dbReference>
<organism evidence="6 7">
    <name type="scientific">Urbifossiella limnaea</name>
    <dbReference type="NCBI Taxonomy" id="2528023"/>
    <lineage>
        <taxon>Bacteria</taxon>
        <taxon>Pseudomonadati</taxon>
        <taxon>Planctomycetota</taxon>
        <taxon>Planctomycetia</taxon>
        <taxon>Gemmatales</taxon>
        <taxon>Gemmataceae</taxon>
        <taxon>Urbifossiella</taxon>
    </lineage>
</organism>
<name>A0A517XU55_9BACT</name>
<evidence type="ECO:0000256" key="4">
    <source>
        <dbReference type="SAM" id="MobiDB-lite"/>
    </source>
</evidence>
<reference evidence="6 7" key="1">
    <citation type="submission" date="2019-02" db="EMBL/GenBank/DDBJ databases">
        <title>Deep-cultivation of Planctomycetes and their phenomic and genomic characterization uncovers novel biology.</title>
        <authorList>
            <person name="Wiegand S."/>
            <person name="Jogler M."/>
            <person name="Boedeker C."/>
            <person name="Pinto D."/>
            <person name="Vollmers J."/>
            <person name="Rivas-Marin E."/>
            <person name="Kohn T."/>
            <person name="Peeters S.H."/>
            <person name="Heuer A."/>
            <person name="Rast P."/>
            <person name="Oberbeckmann S."/>
            <person name="Bunk B."/>
            <person name="Jeske O."/>
            <person name="Meyerdierks A."/>
            <person name="Storesund J.E."/>
            <person name="Kallscheuer N."/>
            <person name="Luecker S."/>
            <person name="Lage O.M."/>
            <person name="Pohl T."/>
            <person name="Merkel B.J."/>
            <person name="Hornburger P."/>
            <person name="Mueller R.-W."/>
            <person name="Bruemmer F."/>
            <person name="Labrenz M."/>
            <person name="Spormann A.M."/>
            <person name="Op den Camp H."/>
            <person name="Overmann J."/>
            <person name="Amann R."/>
            <person name="Jetten M.S.M."/>
            <person name="Mascher T."/>
            <person name="Medema M.H."/>
            <person name="Devos D.P."/>
            <person name="Kaster A.-K."/>
            <person name="Ovreas L."/>
            <person name="Rohde M."/>
            <person name="Galperin M.Y."/>
            <person name="Jogler C."/>
        </authorList>
    </citation>
    <scope>NUCLEOTIDE SEQUENCE [LARGE SCALE GENOMIC DNA]</scope>
    <source>
        <strain evidence="6 7">ETA_A1</strain>
    </source>
</reference>
<dbReference type="InterPro" id="IPR044666">
    <property type="entry name" value="Cyclophilin_A-like"/>
</dbReference>
<feature type="compositionally biased region" description="Low complexity" evidence="4">
    <location>
        <begin position="415"/>
        <end position="433"/>
    </location>
</feature>
<feature type="region of interest" description="Disordered" evidence="4">
    <location>
        <begin position="415"/>
        <end position="443"/>
    </location>
</feature>
<evidence type="ECO:0000256" key="1">
    <source>
        <dbReference type="ARBA" id="ARBA00013194"/>
    </source>
</evidence>
<accession>A0A517XU55</accession>
<evidence type="ECO:0000313" key="7">
    <source>
        <dbReference type="Proteomes" id="UP000319576"/>
    </source>
</evidence>